<feature type="transmembrane region" description="Helical" evidence="1">
    <location>
        <begin position="59"/>
        <end position="75"/>
    </location>
</feature>
<accession>A0A3N4JES8</accession>
<evidence type="ECO:0000313" key="3">
    <source>
        <dbReference type="Proteomes" id="UP000276215"/>
    </source>
</evidence>
<dbReference type="AlphaFoldDB" id="A0A3N4JES8"/>
<dbReference type="Proteomes" id="UP000276215">
    <property type="component" value="Unassembled WGS sequence"/>
</dbReference>
<feature type="transmembrane region" description="Helical" evidence="1">
    <location>
        <begin position="116"/>
        <end position="140"/>
    </location>
</feature>
<name>A0A3N4JES8_9PEZI</name>
<sequence>MFNRENKKKEMEALALKQEKEGKKGESVMESFGIICYCVMTFFLEICGGWILTVLQDPVLLALAGVGVWAVGHVVEIVCAWAGTILGIILGIVSDWFGEVLGIVVTSLTESVGGKWVLDILGIISTALGAVLGIVSNWWAENLGWEWVDEWI</sequence>
<dbReference type="EMBL" id="ML120431">
    <property type="protein sequence ID" value="RPA94940.1"/>
    <property type="molecule type" value="Genomic_DNA"/>
</dbReference>
<keyword evidence="1" id="KW-1133">Transmembrane helix</keyword>
<reference evidence="2 3" key="1">
    <citation type="journal article" date="2018" name="Nat. Ecol. Evol.">
        <title>Pezizomycetes genomes reveal the molecular basis of ectomycorrhizal truffle lifestyle.</title>
        <authorList>
            <person name="Murat C."/>
            <person name="Payen T."/>
            <person name="Noel B."/>
            <person name="Kuo A."/>
            <person name="Morin E."/>
            <person name="Chen J."/>
            <person name="Kohler A."/>
            <person name="Krizsan K."/>
            <person name="Balestrini R."/>
            <person name="Da Silva C."/>
            <person name="Montanini B."/>
            <person name="Hainaut M."/>
            <person name="Levati E."/>
            <person name="Barry K.W."/>
            <person name="Belfiori B."/>
            <person name="Cichocki N."/>
            <person name="Clum A."/>
            <person name="Dockter R.B."/>
            <person name="Fauchery L."/>
            <person name="Guy J."/>
            <person name="Iotti M."/>
            <person name="Le Tacon F."/>
            <person name="Lindquist E.A."/>
            <person name="Lipzen A."/>
            <person name="Malagnac F."/>
            <person name="Mello A."/>
            <person name="Molinier V."/>
            <person name="Miyauchi S."/>
            <person name="Poulain J."/>
            <person name="Riccioni C."/>
            <person name="Rubini A."/>
            <person name="Sitrit Y."/>
            <person name="Splivallo R."/>
            <person name="Traeger S."/>
            <person name="Wang M."/>
            <person name="Zifcakova L."/>
            <person name="Wipf D."/>
            <person name="Zambonelli A."/>
            <person name="Paolocci F."/>
            <person name="Nowrousian M."/>
            <person name="Ottonello S."/>
            <person name="Baldrian P."/>
            <person name="Spatafora J.W."/>
            <person name="Henrissat B."/>
            <person name="Nagy L.G."/>
            <person name="Aury J.M."/>
            <person name="Wincker P."/>
            <person name="Grigoriev I.V."/>
            <person name="Bonfante P."/>
            <person name="Martin F.M."/>
        </authorList>
    </citation>
    <scope>NUCLEOTIDE SEQUENCE [LARGE SCALE GENOMIC DNA]</scope>
    <source>
        <strain evidence="2 3">120613-1</strain>
    </source>
</reference>
<evidence type="ECO:0000256" key="1">
    <source>
        <dbReference type="SAM" id="Phobius"/>
    </source>
</evidence>
<feature type="transmembrane region" description="Helical" evidence="1">
    <location>
        <begin position="81"/>
        <end position="104"/>
    </location>
</feature>
<proteinExistence type="predicted"/>
<keyword evidence="1" id="KW-0472">Membrane</keyword>
<feature type="transmembrane region" description="Helical" evidence="1">
    <location>
        <begin position="32"/>
        <end position="52"/>
    </location>
</feature>
<gene>
    <name evidence="2" type="ORF">L873DRAFT_1813495</name>
</gene>
<evidence type="ECO:0000313" key="2">
    <source>
        <dbReference type="EMBL" id="RPA94940.1"/>
    </source>
</evidence>
<organism evidence="2 3">
    <name type="scientific">Choiromyces venosus 120613-1</name>
    <dbReference type="NCBI Taxonomy" id="1336337"/>
    <lineage>
        <taxon>Eukaryota</taxon>
        <taxon>Fungi</taxon>
        <taxon>Dikarya</taxon>
        <taxon>Ascomycota</taxon>
        <taxon>Pezizomycotina</taxon>
        <taxon>Pezizomycetes</taxon>
        <taxon>Pezizales</taxon>
        <taxon>Tuberaceae</taxon>
        <taxon>Choiromyces</taxon>
    </lineage>
</organism>
<protein>
    <submittedName>
        <fullName evidence="2">Uncharacterized protein</fullName>
    </submittedName>
</protein>
<keyword evidence="3" id="KW-1185">Reference proteome</keyword>
<keyword evidence="1" id="KW-0812">Transmembrane</keyword>